<sequence>MSTPIPAVTENLKTRTILALVSAFVMPLVGMIAGAMLTYEFRADGPHDGRTVRNRKYAQVAAAVGAVLTVPLLLLFAGQVIGMLASLLP</sequence>
<dbReference type="EMBL" id="SHLA01000001">
    <property type="protein sequence ID" value="RZU61070.1"/>
    <property type="molecule type" value="Genomic_DNA"/>
</dbReference>
<proteinExistence type="predicted"/>
<keyword evidence="3" id="KW-1185">Reference proteome</keyword>
<evidence type="ECO:0000313" key="2">
    <source>
        <dbReference type="EMBL" id="RZU61070.1"/>
    </source>
</evidence>
<name>A0A4Q8AAD0_9MICC</name>
<keyword evidence="1" id="KW-1133">Transmembrane helix</keyword>
<feature type="transmembrane region" description="Helical" evidence="1">
    <location>
        <begin position="17"/>
        <end position="39"/>
    </location>
</feature>
<organism evidence="2 3">
    <name type="scientific">Zhihengliuella halotolerans</name>
    <dbReference type="NCBI Taxonomy" id="370736"/>
    <lineage>
        <taxon>Bacteria</taxon>
        <taxon>Bacillati</taxon>
        <taxon>Actinomycetota</taxon>
        <taxon>Actinomycetes</taxon>
        <taxon>Micrococcales</taxon>
        <taxon>Micrococcaceae</taxon>
        <taxon>Zhihengliuella</taxon>
    </lineage>
</organism>
<keyword evidence="1" id="KW-0472">Membrane</keyword>
<dbReference type="Proteomes" id="UP000292685">
    <property type="component" value="Unassembled WGS sequence"/>
</dbReference>
<evidence type="ECO:0000256" key="1">
    <source>
        <dbReference type="SAM" id="Phobius"/>
    </source>
</evidence>
<dbReference type="AlphaFoldDB" id="A0A4Q8AAD0"/>
<accession>A0A4Q8AAD0</accession>
<feature type="transmembrane region" description="Helical" evidence="1">
    <location>
        <begin position="60"/>
        <end position="88"/>
    </location>
</feature>
<comment type="caution">
    <text evidence="2">The sequence shown here is derived from an EMBL/GenBank/DDBJ whole genome shotgun (WGS) entry which is preliminary data.</text>
</comment>
<evidence type="ECO:0000313" key="3">
    <source>
        <dbReference type="Proteomes" id="UP000292685"/>
    </source>
</evidence>
<reference evidence="2 3" key="1">
    <citation type="submission" date="2019-02" db="EMBL/GenBank/DDBJ databases">
        <title>Sequencing the genomes of 1000 actinobacteria strains.</title>
        <authorList>
            <person name="Klenk H.-P."/>
        </authorList>
    </citation>
    <scope>NUCLEOTIDE SEQUENCE [LARGE SCALE GENOMIC DNA]</scope>
    <source>
        <strain evidence="2 3">DSM 17364</strain>
    </source>
</reference>
<keyword evidence="1" id="KW-0812">Transmembrane</keyword>
<gene>
    <name evidence="2" type="ORF">EV380_0627</name>
</gene>
<protein>
    <submittedName>
        <fullName evidence="2">Uncharacterized protein</fullName>
    </submittedName>
</protein>